<reference evidence="19 20" key="1">
    <citation type="journal article" date="2016" name="Nat. Commun.">
        <title>Thousands of microbial genomes shed light on interconnected biogeochemical processes in an aquifer system.</title>
        <authorList>
            <person name="Anantharaman K."/>
            <person name="Brown C.T."/>
            <person name="Hug L.A."/>
            <person name="Sharon I."/>
            <person name="Castelle C.J."/>
            <person name="Probst A.J."/>
            <person name="Thomas B.C."/>
            <person name="Singh A."/>
            <person name="Wilkins M.J."/>
            <person name="Karaoz U."/>
            <person name="Brodie E.L."/>
            <person name="Williams K.H."/>
            <person name="Hubbard S.S."/>
            <person name="Banfield J.F."/>
        </authorList>
    </citation>
    <scope>NUCLEOTIDE SEQUENCE [LARGE SCALE GENOMIC DNA]</scope>
</reference>
<dbReference type="InterPro" id="IPR000214">
    <property type="entry name" value="Znf_DNA_glyclase/AP_lyase"/>
</dbReference>
<dbReference type="InterPro" id="IPR020629">
    <property type="entry name" value="FPG_Glyclase"/>
</dbReference>
<evidence type="ECO:0000256" key="6">
    <source>
        <dbReference type="ARBA" id="ARBA00022763"/>
    </source>
</evidence>
<keyword evidence="12" id="KW-0456">Lyase</keyword>
<dbReference type="GO" id="GO:0006284">
    <property type="term" value="P:base-excision repair"/>
    <property type="evidence" value="ECO:0007669"/>
    <property type="project" value="InterPro"/>
</dbReference>
<evidence type="ECO:0000313" key="19">
    <source>
        <dbReference type="EMBL" id="OGY11105.1"/>
    </source>
</evidence>
<evidence type="ECO:0000256" key="11">
    <source>
        <dbReference type="ARBA" id="ARBA00023204"/>
    </source>
</evidence>
<dbReference type="PANTHER" id="PTHR22993">
    <property type="entry name" value="FORMAMIDOPYRIMIDINE-DNA GLYCOSYLASE"/>
    <property type="match status" value="1"/>
</dbReference>
<dbReference type="PROSITE" id="PS51066">
    <property type="entry name" value="ZF_FPG_2"/>
    <property type="match status" value="1"/>
</dbReference>
<dbReference type="GO" id="GO:0008270">
    <property type="term" value="F:zinc ion binding"/>
    <property type="evidence" value="ECO:0007669"/>
    <property type="project" value="UniProtKB-KW"/>
</dbReference>
<dbReference type="PANTHER" id="PTHR22993:SF9">
    <property type="entry name" value="FORMAMIDOPYRIMIDINE-DNA GLYCOSYLASE"/>
    <property type="match status" value="1"/>
</dbReference>
<evidence type="ECO:0000256" key="12">
    <source>
        <dbReference type="ARBA" id="ARBA00023239"/>
    </source>
</evidence>
<keyword evidence="10" id="KW-0238">DNA-binding</keyword>
<name>A0A1G1V6R2_9BACT</name>
<keyword evidence="11" id="KW-0234">DNA repair</keyword>
<gene>
    <name evidence="19" type="ORF">A3F61_04475</name>
</gene>
<evidence type="ECO:0000256" key="1">
    <source>
        <dbReference type="ARBA" id="ARBA00001668"/>
    </source>
</evidence>
<keyword evidence="7 16" id="KW-0863">Zinc-finger</keyword>
<keyword evidence="9" id="KW-0862">Zinc</keyword>
<comment type="cofactor">
    <cofactor evidence="2">
        <name>Zn(2+)</name>
        <dbReference type="ChEBI" id="CHEBI:29105"/>
    </cofactor>
</comment>
<evidence type="ECO:0000256" key="5">
    <source>
        <dbReference type="ARBA" id="ARBA00022723"/>
    </source>
</evidence>
<feature type="domain" description="FPG-type" evidence="17">
    <location>
        <begin position="266"/>
        <end position="300"/>
    </location>
</feature>
<evidence type="ECO:0000256" key="13">
    <source>
        <dbReference type="ARBA" id="ARBA00023268"/>
    </source>
</evidence>
<dbReference type="InterPro" id="IPR012319">
    <property type="entry name" value="FPG_cat"/>
</dbReference>
<evidence type="ECO:0000256" key="14">
    <source>
        <dbReference type="ARBA" id="ARBA00023295"/>
    </source>
</evidence>
<sequence length="300" mass="34044">MPELPEVETIRLGLEEHIVGKKIVSVEVRLKKIISGDIAKITGAKFKKIRRFGKALSLDLDNNYSIAIHVKMTGQLIWESDEIKVSRVSKVLVGELPNKFTHVIFKLKNQNLKGKTENSFLFYNDIRQFGWIKILSTSDVEKLPFVSELGPEPSVGDRVRDRVRDRETLTLKKFQQILKNKSTKIKVLLMDQKRIGGVGNIYANDALFLAGIDPRRQAKSLSTNETRRLYQSIEEVLKQGLKYGGSSEFTYVNALGETGEYQKHFLVYGFYKKPCSRCGGKVLTIKLGGRGTFFCPHCQN</sequence>
<evidence type="ECO:0000256" key="9">
    <source>
        <dbReference type="ARBA" id="ARBA00022833"/>
    </source>
</evidence>
<proteinExistence type="inferred from homology"/>
<dbReference type="FunFam" id="1.10.8.50:FF:000003">
    <property type="entry name" value="Formamidopyrimidine-DNA glycosylase"/>
    <property type="match status" value="1"/>
</dbReference>
<dbReference type="Pfam" id="PF01149">
    <property type="entry name" value="Fapy_DNA_glyco"/>
    <property type="match status" value="1"/>
</dbReference>
<dbReference type="InterPro" id="IPR035937">
    <property type="entry name" value="FPG_N"/>
</dbReference>
<dbReference type="Gene3D" id="1.10.8.50">
    <property type="match status" value="1"/>
</dbReference>
<evidence type="ECO:0000256" key="4">
    <source>
        <dbReference type="ARBA" id="ARBA00011245"/>
    </source>
</evidence>
<dbReference type="PROSITE" id="PS51068">
    <property type="entry name" value="FPG_CAT"/>
    <property type="match status" value="1"/>
</dbReference>
<dbReference type="SMART" id="SM01232">
    <property type="entry name" value="H2TH"/>
    <property type="match status" value="1"/>
</dbReference>
<evidence type="ECO:0000256" key="16">
    <source>
        <dbReference type="PROSITE-ProRule" id="PRU00391"/>
    </source>
</evidence>
<accession>A0A1G1V6R2</accession>
<dbReference type="AlphaFoldDB" id="A0A1G1V6R2"/>
<dbReference type="Pfam" id="PF06831">
    <property type="entry name" value="H2TH"/>
    <property type="match status" value="1"/>
</dbReference>
<evidence type="ECO:0000256" key="8">
    <source>
        <dbReference type="ARBA" id="ARBA00022801"/>
    </source>
</evidence>
<evidence type="ECO:0000256" key="15">
    <source>
        <dbReference type="ARBA" id="ARBA00044632"/>
    </source>
</evidence>
<protein>
    <submittedName>
        <fullName evidence="19">DNA-formamidopyrimidine glycosylase</fullName>
    </submittedName>
</protein>
<dbReference type="SUPFAM" id="SSF81624">
    <property type="entry name" value="N-terminal domain of MutM-like DNA repair proteins"/>
    <property type="match status" value="1"/>
</dbReference>
<comment type="subunit">
    <text evidence="4">Monomer.</text>
</comment>
<keyword evidence="13" id="KW-0511">Multifunctional enzyme</keyword>
<dbReference type="SUPFAM" id="SSF46946">
    <property type="entry name" value="S13-like H2TH domain"/>
    <property type="match status" value="1"/>
</dbReference>
<organism evidence="19 20">
    <name type="scientific">Candidatus Blackburnbacteria bacterium RIFCSPHIGHO2_12_FULL_41_13b</name>
    <dbReference type="NCBI Taxonomy" id="1797517"/>
    <lineage>
        <taxon>Bacteria</taxon>
        <taxon>Candidatus Blackburniibacteriota</taxon>
    </lineage>
</organism>
<dbReference type="InterPro" id="IPR015886">
    <property type="entry name" value="H2TH_FPG"/>
</dbReference>
<dbReference type="InterPro" id="IPR015887">
    <property type="entry name" value="DNA_glyclase_Znf_dom_DNA_BS"/>
</dbReference>
<dbReference type="STRING" id="1797517.A3F61_04475"/>
<evidence type="ECO:0000256" key="7">
    <source>
        <dbReference type="ARBA" id="ARBA00022771"/>
    </source>
</evidence>
<dbReference type="PROSITE" id="PS01242">
    <property type="entry name" value="ZF_FPG_1"/>
    <property type="match status" value="1"/>
</dbReference>
<keyword evidence="5" id="KW-0479">Metal-binding</keyword>
<dbReference type="InterPro" id="IPR010979">
    <property type="entry name" value="Ribosomal_uS13-like_H2TH"/>
</dbReference>
<evidence type="ECO:0000259" key="18">
    <source>
        <dbReference type="PROSITE" id="PS51068"/>
    </source>
</evidence>
<evidence type="ECO:0000256" key="2">
    <source>
        <dbReference type="ARBA" id="ARBA00001947"/>
    </source>
</evidence>
<keyword evidence="6" id="KW-0227">DNA damage</keyword>
<dbReference type="NCBIfam" id="NF002211">
    <property type="entry name" value="PRK01103.1"/>
    <property type="match status" value="1"/>
</dbReference>
<dbReference type="GO" id="GO:0034039">
    <property type="term" value="F:8-oxo-7,8-dihydroguanine DNA N-glycosylase activity"/>
    <property type="evidence" value="ECO:0007669"/>
    <property type="project" value="TreeGrafter"/>
</dbReference>
<dbReference type="GO" id="GO:0003684">
    <property type="term" value="F:damaged DNA binding"/>
    <property type="evidence" value="ECO:0007669"/>
    <property type="project" value="InterPro"/>
</dbReference>
<comment type="catalytic activity">
    <reaction evidence="1">
        <text>Hydrolysis of DNA containing ring-opened 7-methylguanine residues, releasing 2,6-diamino-4-hydroxy-5-(N-methyl)formamidopyrimidine.</text>
        <dbReference type="EC" id="3.2.2.23"/>
    </reaction>
</comment>
<comment type="similarity">
    <text evidence="3">Belongs to the FPG family.</text>
</comment>
<dbReference type="GO" id="GO:0140078">
    <property type="term" value="F:class I DNA-(apurinic or apyrimidinic site) endonuclease activity"/>
    <property type="evidence" value="ECO:0007669"/>
    <property type="project" value="UniProtKB-EC"/>
</dbReference>
<dbReference type="Pfam" id="PF06827">
    <property type="entry name" value="zf-FPG_IleRS"/>
    <property type="match status" value="1"/>
</dbReference>
<dbReference type="SUPFAM" id="SSF57716">
    <property type="entry name" value="Glucocorticoid receptor-like (DNA-binding domain)"/>
    <property type="match status" value="1"/>
</dbReference>
<dbReference type="SMART" id="SM00898">
    <property type="entry name" value="Fapy_DNA_glyco"/>
    <property type="match status" value="1"/>
</dbReference>
<evidence type="ECO:0000313" key="20">
    <source>
        <dbReference type="Proteomes" id="UP000178272"/>
    </source>
</evidence>
<dbReference type="InterPro" id="IPR010663">
    <property type="entry name" value="Znf_FPG/IleRS"/>
</dbReference>
<dbReference type="NCBIfam" id="TIGR00577">
    <property type="entry name" value="fpg"/>
    <property type="match status" value="1"/>
</dbReference>
<dbReference type="Gene3D" id="3.20.190.10">
    <property type="entry name" value="MutM-like, N-terminal"/>
    <property type="match status" value="1"/>
</dbReference>
<evidence type="ECO:0000256" key="10">
    <source>
        <dbReference type="ARBA" id="ARBA00023125"/>
    </source>
</evidence>
<feature type="domain" description="Formamidopyrimidine-DNA glycosylase catalytic" evidence="18">
    <location>
        <begin position="2"/>
        <end position="130"/>
    </location>
</feature>
<evidence type="ECO:0000259" key="17">
    <source>
        <dbReference type="PROSITE" id="PS51066"/>
    </source>
</evidence>
<dbReference type="EMBL" id="MHCA01000044">
    <property type="protein sequence ID" value="OGY11105.1"/>
    <property type="molecule type" value="Genomic_DNA"/>
</dbReference>
<comment type="caution">
    <text evidence="19">The sequence shown here is derived from an EMBL/GenBank/DDBJ whole genome shotgun (WGS) entry which is preliminary data.</text>
</comment>
<comment type="catalytic activity">
    <reaction evidence="15">
        <text>2'-deoxyribonucleotide-(2'-deoxyribose 5'-phosphate)-2'-deoxyribonucleotide-DNA = a 3'-end 2'-deoxyribonucleotide-(2,3-dehydro-2,3-deoxyribose 5'-phosphate)-DNA + a 5'-end 5'-phospho-2'-deoxyribonucleoside-DNA + H(+)</text>
        <dbReference type="Rhea" id="RHEA:66592"/>
        <dbReference type="Rhea" id="RHEA-COMP:13180"/>
        <dbReference type="Rhea" id="RHEA-COMP:16897"/>
        <dbReference type="Rhea" id="RHEA-COMP:17067"/>
        <dbReference type="ChEBI" id="CHEBI:15378"/>
        <dbReference type="ChEBI" id="CHEBI:136412"/>
        <dbReference type="ChEBI" id="CHEBI:157695"/>
        <dbReference type="ChEBI" id="CHEBI:167181"/>
        <dbReference type="EC" id="4.2.99.18"/>
    </reaction>
</comment>
<evidence type="ECO:0000256" key="3">
    <source>
        <dbReference type="ARBA" id="ARBA00009409"/>
    </source>
</evidence>
<keyword evidence="8" id="KW-0378">Hydrolase</keyword>
<dbReference type="CDD" id="cd08966">
    <property type="entry name" value="EcFpg-like_N"/>
    <property type="match status" value="1"/>
</dbReference>
<keyword evidence="14" id="KW-0326">Glycosidase</keyword>
<dbReference type="Proteomes" id="UP000178272">
    <property type="component" value="Unassembled WGS sequence"/>
</dbReference>